<dbReference type="CDD" id="cd06558">
    <property type="entry name" value="crotonase-like"/>
    <property type="match status" value="1"/>
</dbReference>
<dbReference type="Gene3D" id="3.90.226.10">
    <property type="entry name" value="2-enoyl-CoA Hydratase, Chain A, domain 1"/>
    <property type="match status" value="1"/>
</dbReference>
<proteinExistence type="inferred from homology"/>
<evidence type="ECO:0000256" key="1">
    <source>
        <dbReference type="ARBA" id="ARBA00005254"/>
    </source>
</evidence>
<accession>A0A0V8HGN1</accession>
<evidence type="ECO:0000256" key="2">
    <source>
        <dbReference type="RuleBase" id="RU003707"/>
    </source>
</evidence>
<dbReference type="SUPFAM" id="SSF52096">
    <property type="entry name" value="ClpP/crotonase"/>
    <property type="match status" value="1"/>
</dbReference>
<comment type="similarity">
    <text evidence="1 2">Belongs to the enoyl-CoA hydratase/isomerase family.</text>
</comment>
<evidence type="ECO:0000313" key="4">
    <source>
        <dbReference type="Proteomes" id="UP000181997"/>
    </source>
</evidence>
<dbReference type="GO" id="GO:0016853">
    <property type="term" value="F:isomerase activity"/>
    <property type="evidence" value="ECO:0007669"/>
    <property type="project" value="UniProtKB-KW"/>
</dbReference>
<keyword evidence="3" id="KW-0413">Isomerase</keyword>
<dbReference type="PANTHER" id="PTHR43459">
    <property type="entry name" value="ENOYL-COA HYDRATASE"/>
    <property type="match status" value="1"/>
</dbReference>
<dbReference type="OrthoDB" id="9775794at2"/>
<name>A0A0V8HGN1_9BACI</name>
<dbReference type="Pfam" id="PF00378">
    <property type="entry name" value="ECH_1"/>
    <property type="match status" value="1"/>
</dbReference>
<dbReference type="RefSeq" id="WP_058299056.1">
    <property type="nucleotide sequence ID" value="NZ_FMAU01000003.1"/>
</dbReference>
<protein>
    <submittedName>
        <fullName evidence="3">2-(1,2-epoxy-1,2-dihydrophenyl)acetyl-CoA isomerase</fullName>
    </submittedName>
</protein>
<reference evidence="4" key="1">
    <citation type="submission" date="2016-08" db="EMBL/GenBank/DDBJ databases">
        <authorList>
            <person name="Varghese N."/>
            <person name="Submissions Spin"/>
        </authorList>
    </citation>
    <scope>NUCLEOTIDE SEQUENCE [LARGE SCALE GENOMIC DNA]</scope>
    <source>
        <strain evidence="4">SGD-1123</strain>
    </source>
</reference>
<dbReference type="InterPro" id="IPR014748">
    <property type="entry name" value="Enoyl-CoA_hydra_C"/>
</dbReference>
<dbReference type="AlphaFoldDB" id="A0A0V8HGN1"/>
<organism evidence="3 4">
    <name type="scientific">[Bacillus] enclensis</name>
    <dbReference type="NCBI Taxonomy" id="1402860"/>
    <lineage>
        <taxon>Bacteria</taxon>
        <taxon>Bacillati</taxon>
        <taxon>Bacillota</taxon>
        <taxon>Bacilli</taxon>
        <taxon>Bacillales</taxon>
        <taxon>Bacillaceae</taxon>
        <taxon>Rossellomorea</taxon>
    </lineage>
</organism>
<evidence type="ECO:0000313" key="3">
    <source>
        <dbReference type="EMBL" id="SCC19096.1"/>
    </source>
</evidence>
<dbReference type="Gene3D" id="1.10.12.10">
    <property type="entry name" value="Lyase 2-enoyl-coa Hydratase, Chain A, domain 2"/>
    <property type="match status" value="1"/>
</dbReference>
<dbReference type="Proteomes" id="UP000181997">
    <property type="component" value="Unassembled WGS sequence"/>
</dbReference>
<sequence>MYETIKYEVKNHVAWITLNRPDKLNAFIRQLNLEVAKAVKESSRDKDVRAVVITGEGRAFCSGQDLSEVDEEMDHGEVLRNNYGPMVKEIEACEKPVIAAVNGVAAGAGFSLALACDFRIVSEKASFVQAFVHVGLVPDSGNLYYLTNLVGYAKALELAVFGEKITADQAEKLGLVTKLIPVEGWQEETTAFAERIASMPTKAIGLMKRLLKGSHDVSFHEYLEKEAFAQRIAGQTQDHREGVTAFLEKRRPAFHGK</sequence>
<dbReference type="InterPro" id="IPR018376">
    <property type="entry name" value="Enoyl-CoA_hyd/isom_CS"/>
</dbReference>
<dbReference type="PANTHER" id="PTHR43459:SF1">
    <property type="entry name" value="EG:BACN32G11.4 PROTEIN"/>
    <property type="match status" value="1"/>
</dbReference>
<dbReference type="InterPro" id="IPR029045">
    <property type="entry name" value="ClpP/crotonase-like_dom_sf"/>
</dbReference>
<dbReference type="InterPro" id="IPR001753">
    <property type="entry name" value="Enoyl-CoA_hydra/iso"/>
</dbReference>
<gene>
    <name evidence="3" type="ORF">GA0061094_3025</name>
</gene>
<keyword evidence="4" id="KW-1185">Reference proteome</keyword>
<dbReference type="EMBL" id="FMAU01000003">
    <property type="protein sequence ID" value="SCC19096.1"/>
    <property type="molecule type" value="Genomic_DNA"/>
</dbReference>
<dbReference type="PROSITE" id="PS00166">
    <property type="entry name" value="ENOYL_COA_HYDRATASE"/>
    <property type="match status" value="1"/>
</dbReference>